<dbReference type="EMBL" id="AP009049">
    <property type="protein sequence ID" value="BAH08302.1"/>
    <property type="molecule type" value="Genomic_DNA"/>
</dbReference>
<dbReference type="KEGG" id="ckr:CKR_3251"/>
<organism evidence="1 2">
    <name type="scientific">Clostridium kluyveri (strain NBRC 12016)</name>
    <dbReference type="NCBI Taxonomy" id="583346"/>
    <lineage>
        <taxon>Bacteria</taxon>
        <taxon>Bacillati</taxon>
        <taxon>Bacillota</taxon>
        <taxon>Clostridia</taxon>
        <taxon>Eubacteriales</taxon>
        <taxon>Clostridiaceae</taxon>
        <taxon>Clostridium</taxon>
    </lineage>
</organism>
<name>B9DX59_CLOK1</name>
<dbReference type="AlphaFoldDB" id="B9DX59"/>
<reference evidence="2" key="1">
    <citation type="submission" date="2005-09" db="EMBL/GenBank/DDBJ databases">
        <title>Complete genome sequence of Clostridium kluyveri and comparative genomics of Clostridia species.</title>
        <authorList>
            <person name="Inui M."/>
            <person name="Nonaka H."/>
            <person name="Shinoda Y."/>
            <person name="Ikenaga Y."/>
            <person name="Abe M."/>
            <person name="Naito K."/>
            <person name="Vertes A.A."/>
            <person name="Yukawa H."/>
        </authorList>
    </citation>
    <scope>NUCLEOTIDE SEQUENCE [LARGE SCALE GENOMIC DNA]</scope>
    <source>
        <strain evidence="2">NBRC 12016</strain>
    </source>
</reference>
<gene>
    <name evidence="1" type="ordered locus">CKR_3251</name>
</gene>
<evidence type="ECO:0000313" key="1">
    <source>
        <dbReference type="EMBL" id="BAH08302.1"/>
    </source>
</evidence>
<sequence length="251" mass="29466">MQNHIIMKKLAIIFFLIIYLISFQCYLGASANGYYSKQIFKREDSTTLEKVDLFKDILDRTHGYPTECGGMLVFTTTSCGEKTANKIFMKLNEYYKLNKNVCENDQMYSLDFNNDYVEGYIQSVKYEDYNIVTVNIIQKSNLYELKNIKSNLDKCIPKEVKKYRYFQYVKAKVENGKVETLNNQIKEILKYRHACNIKTVTLQEGYTNTAYTHRYESIQSNGDLIDFNYAVMKYDMDIYIIMGTPQIMAAY</sequence>
<evidence type="ECO:0000313" key="2">
    <source>
        <dbReference type="Proteomes" id="UP000007969"/>
    </source>
</evidence>
<dbReference type="InterPro" id="IPR036209">
    <property type="entry name" value="YwmB-like_sf"/>
</dbReference>
<dbReference type="HOGENOM" id="CLU_096748_0_0_9"/>
<accession>B9DX59</accession>
<evidence type="ECO:0008006" key="3">
    <source>
        <dbReference type="Google" id="ProtNLM"/>
    </source>
</evidence>
<proteinExistence type="predicted"/>
<dbReference type="Proteomes" id="UP000007969">
    <property type="component" value="Chromosome"/>
</dbReference>
<dbReference type="SUPFAM" id="SSF143842">
    <property type="entry name" value="YwmB-like"/>
    <property type="match status" value="1"/>
</dbReference>
<protein>
    <recommendedName>
        <fullName evidence="3">TATA-box binding protein</fullName>
    </recommendedName>
</protein>